<dbReference type="Pfam" id="PF16297">
    <property type="entry name" value="DUF4939"/>
    <property type="match status" value="1"/>
</dbReference>
<evidence type="ECO:0000256" key="1">
    <source>
        <dbReference type="SAM" id="SignalP"/>
    </source>
</evidence>
<keyword evidence="4" id="KW-1185">Reference proteome</keyword>
<feature type="signal peptide" evidence="1">
    <location>
        <begin position="1"/>
        <end position="20"/>
    </location>
</feature>
<reference evidence="3" key="4">
    <citation type="submission" date="2025-09" db="UniProtKB">
        <authorList>
            <consortium name="Ensembl"/>
        </authorList>
    </citation>
    <scope>IDENTIFICATION</scope>
</reference>
<proteinExistence type="predicted"/>
<evidence type="ECO:0000313" key="4">
    <source>
        <dbReference type="Proteomes" id="UP000018467"/>
    </source>
</evidence>
<sequence>MEHRIFLLYLLLFLPPLAAPSMPNANSSVPGFSVSKPELFDGDPEKCSGFLLQCSVFFSNSPPTTDKAKIGFIISRLSGKALEWLHYLEKPFLGLVTLTFGYFPLSF</sequence>
<dbReference type="InterPro" id="IPR032549">
    <property type="entry name" value="DUF4939"/>
</dbReference>
<dbReference type="GeneTree" id="ENSGT01050000245198"/>
<dbReference type="Proteomes" id="UP000018467">
    <property type="component" value="Unassembled WGS sequence"/>
</dbReference>
<reference evidence="4" key="1">
    <citation type="submission" date="2013-03" db="EMBL/GenBank/DDBJ databases">
        <authorList>
            <person name="Jeffery W."/>
            <person name="Warren W."/>
            <person name="Wilson R.K."/>
        </authorList>
    </citation>
    <scope>NUCLEOTIDE SEQUENCE</scope>
    <source>
        <strain evidence="4">female</strain>
    </source>
</reference>
<reference evidence="3" key="3">
    <citation type="submission" date="2025-08" db="UniProtKB">
        <authorList>
            <consortium name="Ensembl"/>
        </authorList>
    </citation>
    <scope>IDENTIFICATION</scope>
</reference>
<evidence type="ECO:0000313" key="3">
    <source>
        <dbReference type="Ensembl" id="ENSAMXP00000039655.1"/>
    </source>
</evidence>
<feature type="domain" description="DUF4939" evidence="2">
    <location>
        <begin position="28"/>
        <end position="90"/>
    </location>
</feature>
<evidence type="ECO:0000259" key="2">
    <source>
        <dbReference type="Pfam" id="PF16297"/>
    </source>
</evidence>
<dbReference type="Bgee" id="ENSAMXG00000029339">
    <property type="expression patterns" value="Expressed in ovary and 6 other cell types or tissues"/>
</dbReference>
<accession>A0A3B1JCV1</accession>
<dbReference type="AlphaFoldDB" id="A0A3B1JCV1"/>
<reference evidence="4" key="2">
    <citation type="journal article" date="2014" name="Nat. Commun.">
        <title>The cavefish genome reveals candidate genes for eye loss.</title>
        <authorList>
            <person name="McGaugh S.E."/>
            <person name="Gross J.B."/>
            <person name="Aken B."/>
            <person name="Blin M."/>
            <person name="Borowsky R."/>
            <person name="Chalopin D."/>
            <person name="Hinaux H."/>
            <person name="Jeffery W.R."/>
            <person name="Keene A."/>
            <person name="Ma L."/>
            <person name="Minx P."/>
            <person name="Murphy D."/>
            <person name="O'Quin K.E."/>
            <person name="Retaux S."/>
            <person name="Rohner N."/>
            <person name="Searle S.M."/>
            <person name="Stahl B.A."/>
            <person name="Tabin C."/>
            <person name="Volff J.N."/>
            <person name="Yoshizawa M."/>
            <person name="Warren W.C."/>
        </authorList>
    </citation>
    <scope>NUCLEOTIDE SEQUENCE [LARGE SCALE GENOMIC DNA]</scope>
    <source>
        <strain evidence="4">female</strain>
    </source>
</reference>
<feature type="chain" id="PRO_5045865862" description="DUF4939 domain-containing protein" evidence="1">
    <location>
        <begin position="21"/>
        <end position="107"/>
    </location>
</feature>
<keyword evidence="1" id="KW-0732">Signal</keyword>
<dbReference type="Ensembl" id="ENSAMXT00000043264.1">
    <property type="protein sequence ID" value="ENSAMXP00000039655.1"/>
    <property type="gene ID" value="ENSAMXG00000029339.1"/>
</dbReference>
<organism evidence="3 4">
    <name type="scientific">Astyanax mexicanus</name>
    <name type="common">Blind cave fish</name>
    <name type="synonym">Astyanax fasciatus mexicanus</name>
    <dbReference type="NCBI Taxonomy" id="7994"/>
    <lineage>
        <taxon>Eukaryota</taxon>
        <taxon>Metazoa</taxon>
        <taxon>Chordata</taxon>
        <taxon>Craniata</taxon>
        <taxon>Vertebrata</taxon>
        <taxon>Euteleostomi</taxon>
        <taxon>Actinopterygii</taxon>
        <taxon>Neopterygii</taxon>
        <taxon>Teleostei</taxon>
        <taxon>Ostariophysi</taxon>
        <taxon>Characiformes</taxon>
        <taxon>Characoidei</taxon>
        <taxon>Acestrorhamphidae</taxon>
        <taxon>Acestrorhamphinae</taxon>
        <taxon>Astyanax</taxon>
    </lineage>
</organism>
<dbReference type="InParanoid" id="A0A3B1JCV1"/>
<protein>
    <recommendedName>
        <fullName evidence="2">DUF4939 domain-containing protein</fullName>
    </recommendedName>
</protein>
<name>A0A3B1JCV1_ASTMX</name>